<dbReference type="InterPro" id="IPR001810">
    <property type="entry name" value="F-box_dom"/>
</dbReference>
<keyword evidence="3" id="KW-1185">Reference proteome</keyword>
<sequence length="295" mass="33218">MGSKSEEEGGIGFGAFDFQALPEGCIANILSFTTPRDACRLSLVSKIFRSAAESDAVWDQFLPSDYQSIISRSSSSLLATSSKKDLYFCLCDNPIIIDDGKKSFQLDRWSGKKCFMLAARDLYIIWGQTPIYWSWPSLPESRFAEVAKLNDVCWLEIRGKIKISMLSSATRYAAYLVFKMIDAIGFDHHPAEVSVGILGVSSTKSVCLDPDIEERARQHFQIIPWRYRAVGSRNLLELERPKERSDGWLEIELGEFFSLGQENDEVDMSVTEIKGGNWKSGLTVQGIEIRPKEDN</sequence>
<organism evidence="2 3">
    <name type="scientific">Quillaja saponaria</name>
    <name type="common">Soap bark tree</name>
    <dbReference type="NCBI Taxonomy" id="32244"/>
    <lineage>
        <taxon>Eukaryota</taxon>
        <taxon>Viridiplantae</taxon>
        <taxon>Streptophyta</taxon>
        <taxon>Embryophyta</taxon>
        <taxon>Tracheophyta</taxon>
        <taxon>Spermatophyta</taxon>
        <taxon>Magnoliopsida</taxon>
        <taxon>eudicotyledons</taxon>
        <taxon>Gunneridae</taxon>
        <taxon>Pentapetalae</taxon>
        <taxon>rosids</taxon>
        <taxon>fabids</taxon>
        <taxon>Fabales</taxon>
        <taxon>Quillajaceae</taxon>
        <taxon>Quillaja</taxon>
    </lineage>
</organism>
<dbReference type="PROSITE" id="PS50181">
    <property type="entry name" value="FBOX"/>
    <property type="match status" value="1"/>
</dbReference>
<evidence type="ECO:0000313" key="2">
    <source>
        <dbReference type="EMBL" id="KAJ7978223.1"/>
    </source>
</evidence>
<proteinExistence type="predicted"/>
<evidence type="ECO:0000259" key="1">
    <source>
        <dbReference type="PROSITE" id="PS50181"/>
    </source>
</evidence>
<dbReference type="CDD" id="cd22162">
    <property type="entry name" value="F-box_AtSKIP3-like"/>
    <property type="match status" value="1"/>
</dbReference>
<dbReference type="Gene3D" id="1.20.1280.50">
    <property type="match status" value="1"/>
</dbReference>
<dbReference type="InterPro" id="IPR036047">
    <property type="entry name" value="F-box-like_dom_sf"/>
</dbReference>
<dbReference type="SMART" id="SM00256">
    <property type="entry name" value="FBOX"/>
    <property type="match status" value="1"/>
</dbReference>
<dbReference type="Proteomes" id="UP001163823">
    <property type="component" value="Chromosome 3"/>
</dbReference>
<dbReference type="AlphaFoldDB" id="A0AAD7QB78"/>
<comment type="caution">
    <text evidence="2">The sequence shown here is derived from an EMBL/GenBank/DDBJ whole genome shotgun (WGS) entry which is preliminary data.</text>
</comment>
<dbReference type="EMBL" id="JARAOO010000003">
    <property type="protein sequence ID" value="KAJ7978223.1"/>
    <property type="molecule type" value="Genomic_DNA"/>
</dbReference>
<name>A0AAD7QB78_QUISA</name>
<reference evidence="2" key="1">
    <citation type="journal article" date="2023" name="Science">
        <title>Elucidation of the pathway for biosynthesis of saponin adjuvants from the soapbark tree.</title>
        <authorList>
            <person name="Reed J."/>
            <person name="Orme A."/>
            <person name="El-Demerdash A."/>
            <person name="Owen C."/>
            <person name="Martin L.B.B."/>
            <person name="Misra R.C."/>
            <person name="Kikuchi S."/>
            <person name="Rejzek M."/>
            <person name="Martin A.C."/>
            <person name="Harkess A."/>
            <person name="Leebens-Mack J."/>
            <person name="Louveau T."/>
            <person name="Stephenson M.J."/>
            <person name="Osbourn A."/>
        </authorList>
    </citation>
    <scope>NUCLEOTIDE SEQUENCE</scope>
    <source>
        <strain evidence="2">S10</strain>
    </source>
</reference>
<dbReference type="KEGG" id="qsa:O6P43_007724"/>
<dbReference type="Pfam" id="PF00646">
    <property type="entry name" value="F-box"/>
    <property type="match status" value="1"/>
</dbReference>
<feature type="domain" description="F-box" evidence="1">
    <location>
        <begin position="15"/>
        <end position="61"/>
    </location>
</feature>
<dbReference type="Pfam" id="PF14299">
    <property type="entry name" value="PP2"/>
    <property type="match status" value="1"/>
</dbReference>
<gene>
    <name evidence="2" type="ORF">O6P43_007724</name>
</gene>
<dbReference type="PANTHER" id="PTHR32278:SF143">
    <property type="entry name" value="F-BOX PROTEIN PP2-B1"/>
    <property type="match status" value="1"/>
</dbReference>
<dbReference type="PANTHER" id="PTHR32278">
    <property type="entry name" value="F-BOX DOMAIN-CONTAINING PROTEIN"/>
    <property type="match status" value="1"/>
</dbReference>
<dbReference type="SUPFAM" id="SSF81383">
    <property type="entry name" value="F-box domain"/>
    <property type="match status" value="1"/>
</dbReference>
<accession>A0AAD7QB78</accession>
<dbReference type="InterPro" id="IPR025886">
    <property type="entry name" value="PP2-like"/>
</dbReference>
<evidence type="ECO:0000313" key="3">
    <source>
        <dbReference type="Proteomes" id="UP001163823"/>
    </source>
</evidence>
<protein>
    <submittedName>
        <fullName evidence="2">F-box protein PP2</fullName>
    </submittedName>
</protein>